<dbReference type="Proteomes" id="UP000605201">
    <property type="component" value="Unassembled WGS sequence"/>
</dbReference>
<feature type="transmembrane region" description="Helical" evidence="6">
    <location>
        <begin position="40"/>
        <end position="62"/>
    </location>
</feature>
<accession>A0A8J6TKN4</accession>
<protein>
    <recommendedName>
        <fullName evidence="6">GDT1 family protein</fullName>
    </recommendedName>
</protein>
<feature type="transmembrane region" description="Helical" evidence="6">
    <location>
        <begin position="69"/>
        <end position="87"/>
    </location>
</feature>
<evidence type="ECO:0000256" key="6">
    <source>
        <dbReference type="RuleBase" id="RU365102"/>
    </source>
</evidence>
<gene>
    <name evidence="7" type="ORF">H8D96_01325</name>
</gene>
<evidence type="ECO:0000256" key="4">
    <source>
        <dbReference type="ARBA" id="ARBA00022989"/>
    </source>
</evidence>
<evidence type="ECO:0000313" key="7">
    <source>
        <dbReference type="EMBL" id="MBC8430536.1"/>
    </source>
</evidence>
<keyword evidence="3 6" id="KW-0812">Transmembrane</keyword>
<dbReference type="Pfam" id="PF01169">
    <property type="entry name" value="GDT1"/>
    <property type="match status" value="1"/>
</dbReference>
<sequence length="92" mass="9758">MDLKVMFTTFGMIFLAELGDKTQLATFAFAAESKTRLAVFLGSAGALILTSLLAVLFGSAVARLIPPNYIKMGAGALFVILGLWMLLFPGGK</sequence>
<evidence type="ECO:0000256" key="5">
    <source>
        <dbReference type="ARBA" id="ARBA00023136"/>
    </source>
</evidence>
<dbReference type="InterPro" id="IPR001727">
    <property type="entry name" value="GDT1-like"/>
</dbReference>
<comment type="caution">
    <text evidence="7">The sequence shown here is derived from an EMBL/GenBank/DDBJ whole genome shotgun (WGS) entry which is preliminary data.</text>
</comment>
<dbReference type="EMBL" id="JACNIG010000052">
    <property type="protein sequence ID" value="MBC8430536.1"/>
    <property type="molecule type" value="Genomic_DNA"/>
</dbReference>
<dbReference type="GO" id="GO:0046873">
    <property type="term" value="F:metal ion transmembrane transporter activity"/>
    <property type="evidence" value="ECO:0007669"/>
    <property type="project" value="InterPro"/>
</dbReference>
<dbReference type="PANTHER" id="PTHR12608">
    <property type="entry name" value="TRANSMEMBRANE PROTEIN HTP-1 RELATED"/>
    <property type="match status" value="1"/>
</dbReference>
<keyword evidence="4 6" id="KW-1133">Transmembrane helix</keyword>
<comment type="similarity">
    <text evidence="2 6">Belongs to the GDT1 family.</text>
</comment>
<evidence type="ECO:0000256" key="1">
    <source>
        <dbReference type="ARBA" id="ARBA00004141"/>
    </source>
</evidence>
<comment type="subcellular location">
    <subcellularLocation>
        <location evidence="1 6">Membrane</location>
        <topology evidence="1 6">Multi-pass membrane protein</topology>
    </subcellularLocation>
</comment>
<organism evidence="7 8">
    <name type="scientific">Candidatus Desulfatibia vada</name>
    <dbReference type="NCBI Taxonomy" id="2841696"/>
    <lineage>
        <taxon>Bacteria</taxon>
        <taxon>Pseudomonadati</taxon>
        <taxon>Thermodesulfobacteriota</taxon>
        <taxon>Desulfobacteria</taxon>
        <taxon>Desulfobacterales</taxon>
        <taxon>Desulfobacterales incertae sedis</taxon>
        <taxon>Candidatus Desulfatibia</taxon>
    </lineage>
</organism>
<dbReference type="PANTHER" id="PTHR12608:SF1">
    <property type="entry name" value="TRANSMEMBRANE PROTEIN 165"/>
    <property type="match status" value="1"/>
</dbReference>
<dbReference type="AlphaFoldDB" id="A0A8J6TKN4"/>
<comment type="caution">
    <text evidence="6">Lacks conserved residue(s) required for the propagation of feature annotation.</text>
</comment>
<keyword evidence="5 6" id="KW-0472">Membrane</keyword>
<evidence type="ECO:0000256" key="3">
    <source>
        <dbReference type="ARBA" id="ARBA00022692"/>
    </source>
</evidence>
<name>A0A8J6TKN4_9BACT</name>
<evidence type="ECO:0000313" key="8">
    <source>
        <dbReference type="Proteomes" id="UP000605201"/>
    </source>
</evidence>
<dbReference type="GO" id="GO:0016020">
    <property type="term" value="C:membrane"/>
    <property type="evidence" value="ECO:0007669"/>
    <property type="project" value="UniProtKB-SubCell"/>
</dbReference>
<evidence type="ECO:0000256" key="2">
    <source>
        <dbReference type="ARBA" id="ARBA00009190"/>
    </source>
</evidence>
<reference evidence="7 8" key="1">
    <citation type="submission" date="2020-08" db="EMBL/GenBank/DDBJ databases">
        <title>Bridging the membrane lipid divide: bacteria of the FCB group superphylum have the potential to synthesize archaeal ether lipids.</title>
        <authorList>
            <person name="Villanueva L."/>
            <person name="Von Meijenfeldt F.A.B."/>
            <person name="Westbye A.B."/>
            <person name="Yadav S."/>
            <person name="Hopmans E.C."/>
            <person name="Dutilh B.E."/>
            <person name="Sinninghe Damste J.S."/>
        </authorList>
    </citation>
    <scope>NUCLEOTIDE SEQUENCE [LARGE SCALE GENOMIC DNA]</scope>
    <source>
        <strain evidence="7">NIOZ-UU17</strain>
    </source>
</reference>
<proteinExistence type="inferred from homology"/>